<keyword evidence="3" id="KW-1185">Reference proteome</keyword>
<proteinExistence type="predicted"/>
<accession>A0A6A6VUR8</accession>
<evidence type="ECO:0000256" key="1">
    <source>
        <dbReference type="SAM" id="Phobius"/>
    </source>
</evidence>
<keyword evidence="1" id="KW-0472">Membrane</keyword>
<dbReference type="RefSeq" id="XP_033595811.1">
    <property type="nucleotide sequence ID" value="XM_033739833.1"/>
</dbReference>
<gene>
    <name evidence="2" type="ORF">EJ05DRAFT_212615</name>
</gene>
<dbReference type="EMBL" id="ML996584">
    <property type="protein sequence ID" value="KAF2753360.1"/>
    <property type="molecule type" value="Genomic_DNA"/>
</dbReference>
<keyword evidence="1" id="KW-1133">Transmembrane helix</keyword>
<evidence type="ECO:0000313" key="2">
    <source>
        <dbReference type="EMBL" id="KAF2753360.1"/>
    </source>
</evidence>
<sequence length="133" mass="14953">MHTTTTNKYLLTVIVVSGFLYDVLLYYVVCSVWCQYSSRQKRRGTQRTSVVYTGVRPSTSARHIVIHPYTHHPSTPTSLSDSTTTTIRRHTIHSQPGTQHPAPSSHANAKNTSMIILPQHSKLGLHPPHRLTD</sequence>
<dbReference type="AlphaFoldDB" id="A0A6A6VUR8"/>
<evidence type="ECO:0000313" key="3">
    <source>
        <dbReference type="Proteomes" id="UP000799437"/>
    </source>
</evidence>
<keyword evidence="1" id="KW-0812">Transmembrane</keyword>
<feature type="transmembrane region" description="Helical" evidence="1">
    <location>
        <begin position="12"/>
        <end position="34"/>
    </location>
</feature>
<reference evidence="2" key="1">
    <citation type="journal article" date="2020" name="Stud. Mycol.">
        <title>101 Dothideomycetes genomes: a test case for predicting lifestyles and emergence of pathogens.</title>
        <authorList>
            <person name="Haridas S."/>
            <person name="Albert R."/>
            <person name="Binder M."/>
            <person name="Bloem J."/>
            <person name="Labutti K."/>
            <person name="Salamov A."/>
            <person name="Andreopoulos B."/>
            <person name="Baker S."/>
            <person name="Barry K."/>
            <person name="Bills G."/>
            <person name="Bluhm B."/>
            <person name="Cannon C."/>
            <person name="Castanera R."/>
            <person name="Culley D."/>
            <person name="Daum C."/>
            <person name="Ezra D."/>
            <person name="Gonzalez J."/>
            <person name="Henrissat B."/>
            <person name="Kuo A."/>
            <person name="Liang C."/>
            <person name="Lipzen A."/>
            <person name="Lutzoni F."/>
            <person name="Magnuson J."/>
            <person name="Mondo S."/>
            <person name="Nolan M."/>
            <person name="Ohm R."/>
            <person name="Pangilinan J."/>
            <person name="Park H.-J."/>
            <person name="Ramirez L."/>
            <person name="Alfaro M."/>
            <person name="Sun H."/>
            <person name="Tritt A."/>
            <person name="Yoshinaga Y."/>
            <person name="Zwiers L.-H."/>
            <person name="Turgeon B."/>
            <person name="Goodwin S."/>
            <person name="Spatafora J."/>
            <person name="Crous P."/>
            <person name="Grigoriev I."/>
        </authorList>
    </citation>
    <scope>NUCLEOTIDE SEQUENCE</scope>
    <source>
        <strain evidence="2">CBS 121739</strain>
    </source>
</reference>
<dbReference type="Proteomes" id="UP000799437">
    <property type="component" value="Unassembled WGS sequence"/>
</dbReference>
<name>A0A6A6VUR8_9PEZI</name>
<dbReference type="GeneID" id="54480887"/>
<protein>
    <submittedName>
        <fullName evidence="2">Uncharacterized protein</fullName>
    </submittedName>
</protein>
<organism evidence="2 3">
    <name type="scientific">Pseudovirgaria hyperparasitica</name>
    <dbReference type="NCBI Taxonomy" id="470096"/>
    <lineage>
        <taxon>Eukaryota</taxon>
        <taxon>Fungi</taxon>
        <taxon>Dikarya</taxon>
        <taxon>Ascomycota</taxon>
        <taxon>Pezizomycotina</taxon>
        <taxon>Dothideomycetes</taxon>
        <taxon>Dothideomycetes incertae sedis</taxon>
        <taxon>Acrospermales</taxon>
        <taxon>Acrospermaceae</taxon>
        <taxon>Pseudovirgaria</taxon>
    </lineage>
</organism>